<evidence type="ECO:0000313" key="9">
    <source>
        <dbReference type="Proteomes" id="UP001576776"/>
    </source>
</evidence>
<feature type="compositionally biased region" description="Acidic residues" evidence="5">
    <location>
        <begin position="509"/>
        <end position="527"/>
    </location>
</feature>
<keyword evidence="2 6" id="KW-0812">Transmembrane</keyword>
<evidence type="ECO:0000256" key="3">
    <source>
        <dbReference type="ARBA" id="ARBA00022989"/>
    </source>
</evidence>
<protein>
    <submittedName>
        <fullName evidence="8">YcjF family protein</fullName>
    </submittedName>
</protein>
<evidence type="ECO:0000256" key="6">
    <source>
        <dbReference type="SAM" id="Phobius"/>
    </source>
</evidence>
<dbReference type="Proteomes" id="UP001576776">
    <property type="component" value="Unassembled WGS sequence"/>
</dbReference>
<dbReference type="Pfam" id="PF05128">
    <property type="entry name" value="DUF697"/>
    <property type="match status" value="1"/>
</dbReference>
<reference evidence="8 9" key="1">
    <citation type="submission" date="2024-09" db="EMBL/GenBank/DDBJ databases">
        <title>Floridaenema gen nov. (Aerosakkonemataceae, Aerosakkonematales ord. nov., Cyanobacteria) from benthic tropical and subtropical fresh waters, with the description of four new species.</title>
        <authorList>
            <person name="Moretto J.A."/>
            <person name="Berthold D.E."/>
            <person name="Lefler F.W."/>
            <person name="Huang I.-S."/>
            <person name="Laughinghouse H. IV."/>
        </authorList>
    </citation>
    <scope>NUCLEOTIDE SEQUENCE [LARGE SCALE GENOMIC DNA]</scope>
    <source>
        <strain evidence="8 9">BLCC-F154</strain>
    </source>
</reference>
<dbReference type="PANTHER" id="PTHR42714:SF2">
    <property type="entry name" value="TRNA MODIFICATION GTPASE GTPBP3, MITOCHONDRIAL"/>
    <property type="match status" value="1"/>
</dbReference>
<feature type="transmembrane region" description="Helical" evidence="6">
    <location>
        <begin position="42"/>
        <end position="69"/>
    </location>
</feature>
<dbReference type="Gene3D" id="3.40.50.300">
    <property type="entry name" value="P-loop containing nucleotide triphosphate hydrolases"/>
    <property type="match status" value="1"/>
</dbReference>
<sequence>MPLPKLLALVAALTVVLGLMIWLVNSIYQLYINIAWSAPPLLANMVVLLLILLLALLITAFIYYGVMFWRSQNQPKRRKPKIKLPEAKTDAAAENLRAVKKQVKQIQDEVSRQALLSRSREIETNLSKRNLQVVVFGTGSSGKTSLINALMGRMVGTVNAPMGTTEVGETYELKLKGLEREILITDTPGILEAGVAGTEREQLARQLATEADLLLFVVENDLLQSEFVPLKALAEIGKRNILVLNKIDLYTDEDREKILARLRERVRTFISTSDIVTVSANPRSVKLETGEIIQPEPDIMPLIRRLANILRAEGDDLMADNILLQSQRLGEEARKIIDAQRHRQADKVVERFQWIGAGVIAVTPLPVVDLLATVAVNAQMVVEIGKIYGCDLNMERGRELALSLGKTLASLGIVKGAIELVSRALQLNIATYLVGKAIQGVSAAYLTRIAGKSFIEYFRQNQDWGDGGITEVVQRQFELNKKDEFVKAFVQDAIAKVVQPLTQNPPPETEIEYQEAAAEEEEEEVEETQIPPYEYVDDWTKSSPKREDW</sequence>
<comment type="subcellular location">
    <subcellularLocation>
        <location evidence="1">Membrane</location>
        <topology evidence="1">Multi-pass membrane protein</topology>
    </subcellularLocation>
</comment>
<dbReference type="InterPro" id="IPR006073">
    <property type="entry name" value="GTP-bd"/>
</dbReference>
<dbReference type="PANTHER" id="PTHR42714">
    <property type="entry name" value="TRNA MODIFICATION GTPASE GTPBP3"/>
    <property type="match status" value="1"/>
</dbReference>
<feature type="region of interest" description="Disordered" evidence="5">
    <location>
        <begin position="502"/>
        <end position="549"/>
    </location>
</feature>
<dbReference type="RefSeq" id="WP_413259442.1">
    <property type="nucleotide sequence ID" value="NZ_JBHFNS010000080.1"/>
</dbReference>
<evidence type="ECO:0000256" key="5">
    <source>
        <dbReference type="SAM" id="MobiDB-lite"/>
    </source>
</evidence>
<keyword evidence="4 6" id="KW-0472">Membrane</keyword>
<dbReference type="SUPFAM" id="SSF52540">
    <property type="entry name" value="P-loop containing nucleoside triphosphate hydrolases"/>
    <property type="match status" value="1"/>
</dbReference>
<keyword evidence="9" id="KW-1185">Reference proteome</keyword>
<name>A0ABV4YGK0_9CYAN</name>
<feature type="domain" description="G" evidence="7">
    <location>
        <begin position="132"/>
        <end position="246"/>
    </location>
</feature>
<evidence type="ECO:0000259" key="7">
    <source>
        <dbReference type="Pfam" id="PF01926"/>
    </source>
</evidence>
<organism evidence="8 9">
    <name type="scientific">Floridaenema fluviatile BLCC-F154</name>
    <dbReference type="NCBI Taxonomy" id="3153640"/>
    <lineage>
        <taxon>Bacteria</taxon>
        <taxon>Bacillati</taxon>
        <taxon>Cyanobacteriota</taxon>
        <taxon>Cyanophyceae</taxon>
        <taxon>Oscillatoriophycideae</taxon>
        <taxon>Aerosakkonematales</taxon>
        <taxon>Aerosakkonemataceae</taxon>
        <taxon>Floridanema</taxon>
        <taxon>Floridanema fluviatile</taxon>
    </lineage>
</organism>
<gene>
    <name evidence="8" type="ORF">ACE1B6_22135</name>
</gene>
<keyword evidence="3 6" id="KW-1133">Transmembrane helix</keyword>
<feature type="compositionally biased region" description="Basic and acidic residues" evidence="5">
    <location>
        <begin position="538"/>
        <end position="549"/>
    </location>
</feature>
<dbReference type="InterPro" id="IPR027417">
    <property type="entry name" value="P-loop_NTPase"/>
</dbReference>
<evidence type="ECO:0000256" key="1">
    <source>
        <dbReference type="ARBA" id="ARBA00004141"/>
    </source>
</evidence>
<comment type="caution">
    <text evidence="8">The sequence shown here is derived from an EMBL/GenBank/DDBJ whole genome shotgun (WGS) entry which is preliminary data.</text>
</comment>
<dbReference type="InterPro" id="IPR021147">
    <property type="entry name" value="DUF697"/>
</dbReference>
<accession>A0ABV4YGK0</accession>
<dbReference type="CDD" id="cd00880">
    <property type="entry name" value="Era_like"/>
    <property type="match status" value="1"/>
</dbReference>
<evidence type="ECO:0000256" key="2">
    <source>
        <dbReference type="ARBA" id="ARBA00022692"/>
    </source>
</evidence>
<evidence type="ECO:0000256" key="4">
    <source>
        <dbReference type="ARBA" id="ARBA00023136"/>
    </source>
</evidence>
<proteinExistence type="predicted"/>
<dbReference type="EMBL" id="JBHFNS010000080">
    <property type="protein sequence ID" value="MFB2937957.1"/>
    <property type="molecule type" value="Genomic_DNA"/>
</dbReference>
<dbReference type="Pfam" id="PF01926">
    <property type="entry name" value="MMR_HSR1"/>
    <property type="match status" value="1"/>
</dbReference>
<evidence type="ECO:0000313" key="8">
    <source>
        <dbReference type="EMBL" id="MFB2937957.1"/>
    </source>
</evidence>